<dbReference type="RefSeq" id="WP_203922279.1">
    <property type="nucleotide sequence ID" value="NZ_BONZ01000071.1"/>
</dbReference>
<proteinExistence type="predicted"/>
<dbReference type="Proteomes" id="UP000642748">
    <property type="component" value="Unassembled WGS sequence"/>
</dbReference>
<evidence type="ECO:0000313" key="3">
    <source>
        <dbReference type="EMBL" id="GIH18778.1"/>
    </source>
</evidence>
<reference evidence="3" key="1">
    <citation type="submission" date="2021-01" db="EMBL/GenBank/DDBJ databases">
        <title>Whole genome shotgun sequence of Rugosimonospora africana NBRC 104875.</title>
        <authorList>
            <person name="Komaki H."/>
            <person name="Tamura T."/>
        </authorList>
    </citation>
    <scope>NUCLEOTIDE SEQUENCE</scope>
    <source>
        <strain evidence="3">NBRC 104875</strain>
    </source>
</reference>
<organism evidence="3 4">
    <name type="scientific">Rugosimonospora africana</name>
    <dbReference type="NCBI Taxonomy" id="556532"/>
    <lineage>
        <taxon>Bacteria</taxon>
        <taxon>Bacillati</taxon>
        <taxon>Actinomycetota</taxon>
        <taxon>Actinomycetes</taxon>
        <taxon>Micromonosporales</taxon>
        <taxon>Micromonosporaceae</taxon>
        <taxon>Rugosimonospora</taxon>
    </lineage>
</organism>
<gene>
    <name evidence="3" type="ORF">Raf01_69500</name>
</gene>
<keyword evidence="4" id="KW-1185">Reference proteome</keyword>
<dbReference type="GO" id="GO:0005829">
    <property type="term" value="C:cytosol"/>
    <property type="evidence" value="ECO:0007669"/>
    <property type="project" value="TreeGrafter"/>
</dbReference>
<sequence length="157" mass="16747">MTSATEAFFEGLARRAHEPLLEKVSGCVRVDLDRGKSVDHWFVTIRRGDVTVEREGGEPSTVFYAPAPVFEKMAAGEMNAMAALLRGEAAASGDLELAVLLQRLLPGPPTSTGPRNLARSAAANPDNVKRGHPRVSAGYPTSHGLTVDPTAARAEER</sequence>
<dbReference type="PANTHER" id="PTHR10094">
    <property type="entry name" value="STEROL CARRIER PROTEIN 2 SCP-2 FAMILY PROTEIN"/>
    <property type="match status" value="1"/>
</dbReference>
<evidence type="ECO:0000259" key="2">
    <source>
        <dbReference type="Pfam" id="PF02036"/>
    </source>
</evidence>
<comment type="caution">
    <text evidence="3">The sequence shown here is derived from an EMBL/GenBank/DDBJ whole genome shotgun (WGS) entry which is preliminary data.</text>
</comment>
<dbReference type="InterPro" id="IPR003033">
    <property type="entry name" value="SCP2_sterol-bd_dom"/>
</dbReference>
<dbReference type="SUPFAM" id="SSF55718">
    <property type="entry name" value="SCP-like"/>
    <property type="match status" value="1"/>
</dbReference>
<feature type="region of interest" description="Disordered" evidence="1">
    <location>
        <begin position="108"/>
        <end position="157"/>
    </location>
</feature>
<evidence type="ECO:0000256" key="1">
    <source>
        <dbReference type="SAM" id="MobiDB-lite"/>
    </source>
</evidence>
<protein>
    <recommendedName>
        <fullName evidence="2">SCP2 domain-containing protein</fullName>
    </recommendedName>
</protein>
<dbReference type="PANTHER" id="PTHR10094:SF25">
    <property type="entry name" value="SCP2 STEROL-BINDING DOMAIN-CONTAINING PROTEIN 1"/>
    <property type="match status" value="1"/>
</dbReference>
<dbReference type="Pfam" id="PF02036">
    <property type="entry name" value="SCP2"/>
    <property type="match status" value="1"/>
</dbReference>
<dbReference type="InterPro" id="IPR036527">
    <property type="entry name" value="SCP2_sterol-bd_dom_sf"/>
</dbReference>
<evidence type="ECO:0000313" key="4">
    <source>
        <dbReference type="Proteomes" id="UP000642748"/>
    </source>
</evidence>
<feature type="domain" description="SCP2" evidence="2">
    <location>
        <begin position="16"/>
        <end position="105"/>
    </location>
</feature>
<name>A0A8J3VUL7_9ACTN</name>
<dbReference type="Gene3D" id="3.30.1050.10">
    <property type="entry name" value="SCP2 sterol-binding domain"/>
    <property type="match status" value="1"/>
</dbReference>
<accession>A0A8J3VUL7</accession>
<dbReference type="AlphaFoldDB" id="A0A8J3VUL7"/>
<dbReference type="EMBL" id="BONZ01000071">
    <property type="protein sequence ID" value="GIH18778.1"/>
    <property type="molecule type" value="Genomic_DNA"/>
</dbReference>